<dbReference type="OrthoDB" id="385281at2157"/>
<evidence type="ECO:0000313" key="2">
    <source>
        <dbReference type="EMBL" id="SDZ92518.1"/>
    </source>
</evidence>
<feature type="region of interest" description="Disordered" evidence="1">
    <location>
        <begin position="1"/>
        <end position="22"/>
    </location>
</feature>
<dbReference type="Proteomes" id="UP000236755">
    <property type="component" value="Unassembled WGS sequence"/>
</dbReference>
<dbReference type="STRING" id="555874.SAMN04488065_1254"/>
<name>A0A1H3X1V8_9EURY</name>
<proteinExistence type="predicted"/>
<protein>
    <submittedName>
        <fullName evidence="2">Uncharacterized protein</fullName>
    </submittedName>
</protein>
<evidence type="ECO:0000313" key="3">
    <source>
        <dbReference type="Proteomes" id="UP000236755"/>
    </source>
</evidence>
<dbReference type="AlphaFoldDB" id="A0A1H3X1V8"/>
<organism evidence="2 3">
    <name type="scientific">Haloplanus vescus</name>
    <dbReference type="NCBI Taxonomy" id="555874"/>
    <lineage>
        <taxon>Archaea</taxon>
        <taxon>Methanobacteriati</taxon>
        <taxon>Methanobacteriota</taxon>
        <taxon>Stenosarchaea group</taxon>
        <taxon>Halobacteria</taxon>
        <taxon>Halobacteriales</taxon>
        <taxon>Haloferacaceae</taxon>
        <taxon>Haloplanus</taxon>
    </lineage>
</organism>
<keyword evidence="3" id="KW-1185">Reference proteome</keyword>
<accession>A0A1H3X1V8</accession>
<gene>
    <name evidence="2" type="ORF">SAMN04488065_1254</name>
</gene>
<dbReference type="RefSeq" id="WP_143025234.1">
    <property type="nucleotide sequence ID" value="NZ_FNQT01000001.1"/>
</dbReference>
<evidence type="ECO:0000256" key="1">
    <source>
        <dbReference type="SAM" id="MobiDB-lite"/>
    </source>
</evidence>
<reference evidence="2 3" key="1">
    <citation type="submission" date="2016-10" db="EMBL/GenBank/DDBJ databases">
        <authorList>
            <person name="de Groot N.N."/>
        </authorList>
    </citation>
    <scope>NUCLEOTIDE SEQUENCE [LARGE SCALE GENOMIC DNA]</scope>
    <source>
        <strain evidence="2 3">CGMCC 1.8712</strain>
    </source>
</reference>
<feature type="compositionally biased region" description="Basic and acidic residues" evidence="1">
    <location>
        <begin position="1"/>
        <end position="14"/>
    </location>
</feature>
<dbReference type="EMBL" id="FNQT01000001">
    <property type="protein sequence ID" value="SDZ92518.1"/>
    <property type="molecule type" value="Genomic_DNA"/>
</dbReference>
<sequence>MAQFVNDHRGRDEGSLMASSPSISFRKREEADEVYLFPVYQENATLNTKNSTVMVEDLDEGRVRVIAGNIPGMIRYYVNYPDESDEQKQREHAFSEELLEEALERLSEYDPETSYSEANSGNRSMRDIHVEVGEEKRDEVVMQMWKVLNWLKDEHIEFMEEYRPDDVRELPTLEDEVLRISKRFD</sequence>